<evidence type="ECO:0000313" key="1">
    <source>
        <dbReference type="EMBL" id="NML46557.1"/>
    </source>
</evidence>
<gene>
    <name evidence="1" type="ORF">HHL11_22615</name>
</gene>
<evidence type="ECO:0000313" key="2">
    <source>
        <dbReference type="Proteomes" id="UP000541185"/>
    </source>
</evidence>
<reference evidence="1 2" key="1">
    <citation type="submission" date="2020-04" db="EMBL/GenBank/DDBJ databases">
        <title>Ramlibacter sp. G-1-2-2 isolated from soil.</title>
        <authorList>
            <person name="Dahal R.H."/>
        </authorList>
    </citation>
    <scope>NUCLEOTIDE SEQUENCE [LARGE SCALE GENOMIC DNA]</scope>
    <source>
        <strain evidence="1 2">G-1-2-2</strain>
    </source>
</reference>
<comment type="caution">
    <text evidence="1">The sequence shown here is derived from an EMBL/GenBank/DDBJ whole genome shotgun (WGS) entry which is preliminary data.</text>
</comment>
<dbReference type="AlphaFoldDB" id="A0A848H7U9"/>
<dbReference type="RefSeq" id="WP_169420816.1">
    <property type="nucleotide sequence ID" value="NZ_JABBFX010000002.1"/>
</dbReference>
<name>A0A848H7U9_9BURK</name>
<protein>
    <submittedName>
        <fullName evidence="1">Uncharacterized protein</fullName>
    </submittedName>
</protein>
<keyword evidence="2" id="KW-1185">Reference proteome</keyword>
<sequence>MAKILCYELNEVPWRVVDLYVDRFPKSSLAQLLRSGASQITTHTTDSGELHPWSTWPTMHRGVNNDEHNIRYINQDLSCAAQRPPIWDLLTRAGKSVGIAGCLQSYPPVARDEMLFHIPDTFAPESDTIPAKYSRFQSLNLKLTGENRAVAGALNISDFFAGLNLFSAGLSADSAVRLARHLVQERLNPLHKRRRATMQAYVAFDVFYDALVASQPSYAAFFSNHVAGTMHRYWKYAFPSDFGYALGDSAEEKFHSGTILHAMSIFDGQLARLMQFANENGYEVVIASSMGQEAIERGEYHPELMLESLSNLCRTIGYTAPVRMNLAMQPDLALEFEDADALQRFLRCVQELRNSDGESVLRKRYDQQGLTLNLSIGSGKYPARDGAVFFKGQSFDLADAGFRIISRDQGTGYHQPEGMLIWKGPNQPSVEIREVFDSRQYAPTVLKAMGVEAPAYMMPAISAVRQCPPQTAGMLQ</sequence>
<dbReference type="Gene3D" id="3.40.720.10">
    <property type="entry name" value="Alkaline Phosphatase, subunit A"/>
    <property type="match status" value="1"/>
</dbReference>
<organism evidence="1 2">
    <name type="scientific">Ramlibacter agri</name>
    <dbReference type="NCBI Taxonomy" id="2728837"/>
    <lineage>
        <taxon>Bacteria</taxon>
        <taxon>Pseudomonadati</taxon>
        <taxon>Pseudomonadota</taxon>
        <taxon>Betaproteobacteria</taxon>
        <taxon>Burkholderiales</taxon>
        <taxon>Comamonadaceae</taxon>
        <taxon>Ramlibacter</taxon>
    </lineage>
</organism>
<accession>A0A848H7U9</accession>
<proteinExistence type="predicted"/>
<dbReference type="SUPFAM" id="SSF53649">
    <property type="entry name" value="Alkaline phosphatase-like"/>
    <property type="match status" value="1"/>
</dbReference>
<dbReference type="EMBL" id="JABBFX010000002">
    <property type="protein sequence ID" value="NML46557.1"/>
    <property type="molecule type" value="Genomic_DNA"/>
</dbReference>
<dbReference type="Proteomes" id="UP000541185">
    <property type="component" value="Unassembled WGS sequence"/>
</dbReference>
<dbReference type="InterPro" id="IPR017850">
    <property type="entry name" value="Alkaline_phosphatase_core_sf"/>
</dbReference>